<evidence type="ECO:0000256" key="3">
    <source>
        <dbReference type="ARBA" id="ARBA00022737"/>
    </source>
</evidence>
<evidence type="ECO:0000256" key="8">
    <source>
        <dbReference type="SAM" id="MobiDB-lite"/>
    </source>
</evidence>
<feature type="domain" description="Cadherin" evidence="9">
    <location>
        <begin position="961"/>
        <end position="1041"/>
    </location>
</feature>
<sequence>MSRVSYCKISSFHSSRPASHEYKYYAKKRIYEETEERKVISTEYLAPSSLDSRDGNFSASLINEASILLIDSLIMENDSQLSSVHVCIVKKVLSTEMTSPTTTATPLQNCEMPRLNLQESCGNDSKTWGYCYKENTACVYPKTRWDYGERTCQCVHGTVMVVDDASNFTCVDSNLREDQFIMNEGFINCSVRTSAVNWLQTLNPTGKVGVFLLDGSRKGTIVYDVTSALGSIDNTDLKLQTDTAVTLFELQSNRRIVCVKDVDINSIRISSDAIGHVVTLSLTSSGQVVLVVKVAVIVASTRLTIPENNLPNKNVVTFSSLRESFDIAEQHRPVDLPLILTPNRTAIQLTRGLDFEKDPKSFQITVSLQFRPSPQVSTSVSITVDVTDINDSPPRFLQSVYIIIAPYCSENGTLLGQLAVEDQDSLTQTFSFQIVPSRNSSLFRIRDSAGILEATKKLPEDAGANGIVINVIVSDGVNTSPTPTTVIIYVSRYVQEFELVGGNYSLSIVENIPVGTEVFNASLTNYTGYQLLPASVLYYFTINQTTGIIRTRSEIDREVPGPQENMNVVAFQQNDVCKLKTVSNITLTILDENDNPPVFDTSLTYAVKIPENSPNGTFVFKFSATDKDYKENATLTYSITSGNSPFRIDSATGNVTVADSSRLDREVLDTLRLVVTVVDGGTTLPPNLRKSASINLTVTLEDVNDNDPVFNQSVYTVSVYENISVNSNLTVVRATDRDINFNGQVRYSLGDGVGIGSFAIDYTTGQLRNRMALDREQYELFTFTVIASDLGSPPRSSSATVVVKVLDVNDNIPQFQKAVYLPNTIDEGISCWNKSFVTVTAEDKDSGLNSEIVYSIESDLLVINSSTGEVTCKAAGLDYENVTQRTFDVVVRASDKGTPPLTSTSVIRVTVRDVNDNPLSSSTLPTTSACVWRRLIPWTALSSCFLCKTTMSHKSFLVISDSGENSEVDLRLTNPSTNGAGLLTVSNLVLRVNRTGRPTPTNFSYTVIATDRGRAPLSSSASVYIYVSDSGSSRVTFDPKDFLFKIVEEKSYDESSGIAIGKLTATTLASPPVFSLFGATSFSVNSSTGHLFCSKVWDRERDKDSAELTIMARASVEDYVDYALVKITLLDINDNSPSILTNPSALVGNVLEDAEKDTFIISLEATDPDEGPNGTVIFSMEGGMPFRIETANTTGKIFVNGSLDRERKNEYVFTVWVRDNAKEPRSVSVSVTILIDDVNDNAPTFVNMDPIFVPENTSKEQEVGMVSATDLDQGRNGMVTYSIDNSSACPLKIRADVGTLLLREDLDYETVKNYTCIIEASDQGDPRLSSTANFTILVTDINDNAPVIHSAVRSVNVTRDIEVNYVLVESLNVTDADFVSKGAISFYFVDPANPTVPVDKDTVTHSYFNINPATGAISMKSSISNFPEDDVMLTIAAKDYPPNQPTLWSNPIQIQVHILDASTKPKFNDIDSINITEGPLILPRVLTRVSAFVYENKVRVDPCNCSYSINNTELGNGSSLKGTFSINAVSGEITLNASLDREATGNIIFITLFASDFGSPPKTGSATLNVSVVDINDNIPKFSTDSYQITVTESSCSADQVLYNITAHDADEPPTTSSCTASAIATATDLMDSDKQSFVPLKISVKVNDPNPNAPEFLKSQMYQINLTLTETKDTIFTIPDFEAKDKDEAQNITYSIESGNCLDLFELNNQTREFKLKHPNCTTTIPPMVNLSVKATDSGDFPLNFRKSGWKTAVSGSSPITAPEITPYKHSLMEPRFTKISKKKSVDTQGFLLTFLNEVMLDSVPVQRTAQIQVSAASGFLLTSLDSAGYLAPSERQYSWEEEGQGSLGDEDPPGRTSYLTVIPDPNGHQSDNPGVDDLASPQFVHVQLDSNPPPCEPKHGTYLRATKESPKSRDTYLHPTQVSQPAFPPSPPREDDVPPEAFIRPSPLGILYRPRDSPTGLNRQGFGVPSPGHVQAQEGHDPYILREEPWLQPKPDCNQYRQ</sequence>
<dbReference type="Gene3D" id="2.60.40.60">
    <property type="entry name" value="Cadherins"/>
    <property type="match status" value="13"/>
</dbReference>
<dbReference type="PROSITE" id="PS50268">
    <property type="entry name" value="CADHERIN_2"/>
    <property type="match status" value="11"/>
</dbReference>
<feature type="domain" description="Cadherin" evidence="9">
    <location>
        <begin position="1074"/>
        <end position="1139"/>
    </location>
</feature>
<feature type="domain" description="Cadherin" evidence="9">
    <location>
        <begin position="325"/>
        <end position="396"/>
    </location>
</feature>
<dbReference type="FunFam" id="2.60.40.60:FF:000020">
    <property type="entry name" value="Dachsous cadherin-related 1b"/>
    <property type="match status" value="4"/>
</dbReference>
<organism evidence="10 11">
    <name type="scientific">Pomacea canaliculata</name>
    <name type="common">Golden apple snail</name>
    <dbReference type="NCBI Taxonomy" id="400727"/>
    <lineage>
        <taxon>Eukaryota</taxon>
        <taxon>Metazoa</taxon>
        <taxon>Spiralia</taxon>
        <taxon>Lophotrochozoa</taxon>
        <taxon>Mollusca</taxon>
        <taxon>Gastropoda</taxon>
        <taxon>Caenogastropoda</taxon>
        <taxon>Architaenioglossa</taxon>
        <taxon>Ampullarioidea</taxon>
        <taxon>Ampullariidae</taxon>
        <taxon>Pomacea</taxon>
    </lineage>
</organism>
<keyword evidence="2" id="KW-0812">Transmembrane</keyword>
<evidence type="ECO:0000259" key="9">
    <source>
        <dbReference type="PROSITE" id="PS50268"/>
    </source>
</evidence>
<feature type="domain" description="Cadherin" evidence="9">
    <location>
        <begin position="601"/>
        <end position="710"/>
    </location>
</feature>
<keyword evidence="11" id="KW-1185">Reference proteome</keyword>
<feature type="domain" description="Cadherin" evidence="9">
    <location>
        <begin position="1349"/>
        <end position="1467"/>
    </location>
</feature>
<feature type="domain" description="Cadherin" evidence="9">
    <location>
        <begin position="1142"/>
        <end position="1245"/>
    </location>
</feature>
<comment type="caution">
    <text evidence="10">The sequence shown here is derived from an EMBL/GenBank/DDBJ whole genome shotgun (WGS) entry which is preliminary data.</text>
</comment>
<evidence type="ECO:0000256" key="2">
    <source>
        <dbReference type="ARBA" id="ARBA00022692"/>
    </source>
</evidence>
<feature type="compositionally biased region" description="Basic and acidic residues" evidence="8">
    <location>
        <begin position="1907"/>
        <end position="1918"/>
    </location>
</feature>
<dbReference type="InterPro" id="IPR015919">
    <property type="entry name" value="Cadherin-like_sf"/>
</dbReference>
<dbReference type="InterPro" id="IPR020894">
    <property type="entry name" value="Cadherin_CS"/>
</dbReference>
<dbReference type="PRINTS" id="PR00205">
    <property type="entry name" value="CADHERIN"/>
</dbReference>
<dbReference type="PROSITE" id="PS00232">
    <property type="entry name" value="CADHERIN_1"/>
    <property type="match status" value="4"/>
</dbReference>
<dbReference type="FunFam" id="2.60.40.60:FF:000092">
    <property type="entry name" value="Protocadherin 8"/>
    <property type="match status" value="1"/>
</dbReference>
<dbReference type="SMART" id="SM00112">
    <property type="entry name" value="CA"/>
    <property type="match status" value="10"/>
</dbReference>
<feature type="domain" description="Cadherin" evidence="9">
    <location>
        <begin position="500"/>
        <end position="599"/>
    </location>
</feature>
<feature type="domain" description="Cadherin" evidence="9">
    <location>
        <begin position="711"/>
        <end position="815"/>
    </location>
</feature>
<feature type="compositionally biased region" description="Acidic residues" evidence="8">
    <location>
        <begin position="1841"/>
        <end position="1853"/>
    </location>
</feature>
<dbReference type="GO" id="GO:0005509">
    <property type="term" value="F:calcium ion binding"/>
    <property type="evidence" value="ECO:0007669"/>
    <property type="project" value="UniProtKB-UniRule"/>
</dbReference>
<dbReference type="Proteomes" id="UP000245119">
    <property type="component" value="Linkage Group LG13"/>
</dbReference>
<dbReference type="CDD" id="cd11304">
    <property type="entry name" value="Cadherin_repeat"/>
    <property type="match status" value="13"/>
</dbReference>
<name>A0A2T7NE53_POMCA</name>
<evidence type="ECO:0000256" key="5">
    <source>
        <dbReference type="ARBA" id="ARBA00022989"/>
    </source>
</evidence>
<evidence type="ECO:0000256" key="1">
    <source>
        <dbReference type="ARBA" id="ARBA00004370"/>
    </source>
</evidence>
<dbReference type="PANTHER" id="PTHR24026">
    <property type="entry name" value="FAT ATYPICAL CADHERIN-RELATED"/>
    <property type="match status" value="1"/>
</dbReference>
<proteinExistence type="predicted"/>
<comment type="subcellular location">
    <subcellularLocation>
        <location evidence="1">Membrane</location>
    </subcellularLocation>
</comment>
<dbReference type="OrthoDB" id="6252479at2759"/>
<feature type="domain" description="Cadherin" evidence="9">
    <location>
        <begin position="1507"/>
        <end position="1582"/>
    </location>
</feature>
<keyword evidence="3" id="KW-0677">Repeat</keyword>
<keyword evidence="5" id="KW-1133">Transmembrane helix</keyword>
<evidence type="ECO:0000313" key="10">
    <source>
        <dbReference type="EMBL" id="PVD19453.1"/>
    </source>
</evidence>
<accession>A0A2T7NE53</accession>
<feature type="domain" description="Cadherin" evidence="9">
    <location>
        <begin position="836"/>
        <end position="927"/>
    </location>
</feature>
<reference evidence="10 11" key="1">
    <citation type="submission" date="2018-04" db="EMBL/GenBank/DDBJ databases">
        <title>The genome of golden apple snail Pomacea canaliculata provides insight into stress tolerance and invasive adaptation.</title>
        <authorList>
            <person name="Liu C."/>
            <person name="Liu B."/>
            <person name="Ren Y."/>
            <person name="Zhang Y."/>
            <person name="Wang H."/>
            <person name="Li S."/>
            <person name="Jiang F."/>
            <person name="Yin L."/>
            <person name="Zhang G."/>
            <person name="Qian W."/>
            <person name="Fan W."/>
        </authorList>
    </citation>
    <scope>NUCLEOTIDE SEQUENCE [LARGE SCALE GENOMIC DNA]</scope>
    <source>
        <strain evidence="10">SZHN2017</strain>
        <tissue evidence="10">Muscle</tissue>
    </source>
</reference>
<dbReference type="Pfam" id="PF00028">
    <property type="entry name" value="Cadherin"/>
    <property type="match status" value="6"/>
</dbReference>
<dbReference type="InterPro" id="IPR002126">
    <property type="entry name" value="Cadherin-like_dom"/>
</dbReference>
<dbReference type="PANTHER" id="PTHR24026:SF133">
    <property type="entry name" value="CADHERIN-RELATED FAMILY MEMBER 2"/>
    <property type="match status" value="1"/>
</dbReference>
<evidence type="ECO:0000256" key="7">
    <source>
        <dbReference type="PROSITE-ProRule" id="PRU00043"/>
    </source>
</evidence>
<evidence type="ECO:0000313" key="11">
    <source>
        <dbReference type="Proteomes" id="UP000245119"/>
    </source>
</evidence>
<dbReference type="SUPFAM" id="SSF49313">
    <property type="entry name" value="Cadherin-like"/>
    <property type="match status" value="12"/>
</dbReference>
<gene>
    <name evidence="10" type="ORF">C0Q70_19942</name>
</gene>
<dbReference type="GO" id="GO:0007156">
    <property type="term" value="P:homophilic cell adhesion via plasma membrane adhesion molecules"/>
    <property type="evidence" value="ECO:0007669"/>
    <property type="project" value="InterPro"/>
</dbReference>
<keyword evidence="6" id="KW-0472">Membrane</keyword>
<evidence type="ECO:0000256" key="6">
    <source>
        <dbReference type="ARBA" id="ARBA00023136"/>
    </source>
</evidence>
<evidence type="ECO:0000256" key="4">
    <source>
        <dbReference type="ARBA" id="ARBA00022837"/>
    </source>
</evidence>
<dbReference type="GO" id="GO:0005886">
    <property type="term" value="C:plasma membrane"/>
    <property type="evidence" value="ECO:0007669"/>
    <property type="project" value="UniProtKB-SubCell"/>
</dbReference>
<keyword evidence="4 7" id="KW-0106">Calcium</keyword>
<dbReference type="EMBL" id="PZQS01000013">
    <property type="protein sequence ID" value="PVD19453.1"/>
    <property type="molecule type" value="Genomic_DNA"/>
</dbReference>
<protein>
    <recommendedName>
        <fullName evidence="9">Cadherin domain-containing protein</fullName>
    </recommendedName>
</protein>
<feature type="domain" description="Cadherin" evidence="9">
    <location>
        <begin position="1253"/>
        <end position="1348"/>
    </location>
</feature>
<feature type="region of interest" description="Disordered" evidence="8">
    <location>
        <begin position="1838"/>
        <end position="1979"/>
    </location>
</feature>